<evidence type="ECO:0008006" key="6">
    <source>
        <dbReference type="Google" id="ProtNLM"/>
    </source>
</evidence>
<keyword evidence="2" id="KW-1133">Transmembrane helix</keyword>
<dbReference type="Proteomes" id="UP000245768">
    <property type="component" value="Unassembled WGS sequence"/>
</dbReference>
<keyword evidence="2" id="KW-0812">Transmembrane</keyword>
<organism evidence="4 5">
    <name type="scientific">Acaromyces ingoldii</name>
    <dbReference type="NCBI Taxonomy" id="215250"/>
    <lineage>
        <taxon>Eukaryota</taxon>
        <taxon>Fungi</taxon>
        <taxon>Dikarya</taxon>
        <taxon>Basidiomycota</taxon>
        <taxon>Ustilaginomycotina</taxon>
        <taxon>Exobasidiomycetes</taxon>
        <taxon>Exobasidiales</taxon>
        <taxon>Cryptobasidiaceae</taxon>
        <taxon>Acaromyces</taxon>
    </lineage>
</organism>
<evidence type="ECO:0000256" key="2">
    <source>
        <dbReference type="SAM" id="Phobius"/>
    </source>
</evidence>
<proteinExistence type="predicted"/>
<evidence type="ECO:0000256" key="1">
    <source>
        <dbReference type="SAM" id="MobiDB-lite"/>
    </source>
</evidence>
<name>A0A316YCC6_9BASI</name>
<evidence type="ECO:0000256" key="3">
    <source>
        <dbReference type="SAM" id="SignalP"/>
    </source>
</evidence>
<feature type="transmembrane region" description="Helical" evidence="2">
    <location>
        <begin position="196"/>
        <end position="221"/>
    </location>
</feature>
<gene>
    <name evidence="4" type="ORF">FA10DRAFT_289452</name>
</gene>
<dbReference type="RefSeq" id="XP_025374069.1">
    <property type="nucleotide sequence ID" value="XM_025524296.1"/>
</dbReference>
<keyword evidence="3" id="KW-0732">Signal</keyword>
<sequence>MIFHHPLALLLVSVGLARAFNVDFTGSTCTQLKYSLSIISGEFNLGDRFNVYDSQNQLVTYINLVDHFSLTLLTGSFVANVDFPAAGTYTLTAGIYTYSGNPINYSSANDPDVAQASPYLTCPATATPVVPGTTAPSTIITTSTPATSSVRPTPVTSSFHPTPVTTTTSSSSSSTGTTTTPATAHSPTATGKPVSAAAIGGGVGGGVVVLALIALIVACCLRRRKQQQANNASIGLVHDLGYVNEAYPVGIDEEASTTKGWTLKDEEPTRG</sequence>
<dbReference type="GeneID" id="37046212"/>
<reference evidence="4 5" key="1">
    <citation type="journal article" date="2018" name="Mol. Biol. Evol.">
        <title>Broad Genomic Sampling Reveals a Smut Pathogenic Ancestry of the Fungal Clade Ustilaginomycotina.</title>
        <authorList>
            <person name="Kijpornyongpan T."/>
            <person name="Mondo S.J."/>
            <person name="Barry K."/>
            <person name="Sandor L."/>
            <person name="Lee J."/>
            <person name="Lipzen A."/>
            <person name="Pangilinan J."/>
            <person name="LaButti K."/>
            <person name="Hainaut M."/>
            <person name="Henrissat B."/>
            <person name="Grigoriev I.V."/>
            <person name="Spatafora J.W."/>
            <person name="Aime M.C."/>
        </authorList>
    </citation>
    <scope>NUCLEOTIDE SEQUENCE [LARGE SCALE GENOMIC DNA]</scope>
    <source>
        <strain evidence="4 5">MCA 4198</strain>
    </source>
</reference>
<accession>A0A316YCC6</accession>
<keyword evidence="2" id="KW-0472">Membrane</keyword>
<feature type="signal peptide" evidence="3">
    <location>
        <begin position="1"/>
        <end position="19"/>
    </location>
</feature>
<dbReference type="PANTHER" id="PTHR16861">
    <property type="entry name" value="GLYCOPROTEIN 38"/>
    <property type="match status" value="1"/>
</dbReference>
<dbReference type="STRING" id="215250.A0A316YCC6"/>
<dbReference type="EMBL" id="KZ819642">
    <property type="protein sequence ID" value="PWN86871.1"/>
    <property type="molecule type" value="Genomic_DNA"/>
</dbReference>
<evidence type="ECO:0000313" key="5">
    <source>
        <dbReference type="Proteomes" id="UP000245768"/>
    </source>
</evidence>
<protein>
    <recommendedName>
        <fullName evidence="6">Mid2 domain-containing protein</fullName>
    </recommendedName>
</protein>
<feature type="chain" id="PRO_5016434893" description="Mid2 domain-containing protein" evidence="3">
    <location>
        <begin position="20"/>
        <end position="271"/>
    </location>
</feature>
<dbReference type="AlphaFoldDB" id="A0A316YCC6"/>
<evidence type="ECO:0000313" key="4">
    <source>
        <dbReference type="EMBL" id="PWN86871.1"/>
    </source>
</evidence>
<dbReference type="InParanoid" id="A0A316YCC6"/>
<dbReference type="PANTHER" id="PTHR16861:SF4">
    <property type="entry name" value="SH3 DOMAIN PROTEIN (AFU_ORTHOLOGUE AFUA_1G13610)"/>
    <property type="match status" value="1"/>
</dbReference>
<feature type="region of interest" description="Disordered" evidence="1">
    <location>
        <begin position="136"/>
        <end position="190"/>
    </location>
</feature>
<keyword evidence="5" id="KW-1185">Reference proteome</keyword>